<dbReference type="KEGG" id="dru:Desru_1523"/>
<reference evidence="3" key="1">
    <citation type="submission" date="2011-05" db="EMBL/GenBank/DDBJ databases">
        <title>Complete sequence of Desulfotomaculum ruminis DSM 2154.</title>
        <authorList>
            <person name="Lucas S."/>
            <person name="Copeland A."/>
            <person name="Lapidus A."/>
            <person name="Cheng J.-F."/>
            <person name="Goodwin L."/>
            <person name="Pitluck S."/>
            <person name="Lu M."/>
            <person name="Detter J.C."/>
            <person name="Han C."/>
            <person name="Tapia R."/>
            <person name="Land M."/>
            <person name="Hauser L."/>
            <person name="Kyrpides N."/>
            <person name="Ivanova N."/>
            <person name="Mikhailova N."/>
            <person name="Pagani I."/>
            <person name="Stams A.J.M."/>
            <person name="Plugge C.M."/>
            <person name="Muyzer G."/>
            <person name="Kuever J."/>
            <person name="Parshina S.N."/>
            <person name="Ivanova A.E."/>
            <person name="Nazina T.N."/>
            <person name="Brambilla E."/>
            <person name="Spring S."/>
            <person name="Klenk H.-P."/>
            <person name="Woyke T."/>
        </authorList>
    </citation>
    <scope>NUCLEOTIDE SEQUENCE [LARGE SCALE GENOMIC DNA]</scope>
    <source>
        <strain evidence="3">ATCC 23193 / DSM 2154 / NCIB 8452 / DL</strain>
    </source>
</reference>
<dbReference type="eggNOG" id="ENOG5033E75">
    <property type="taxonomic scope" value="Bacteria"/>
</dbReference>
<keyword evidence="1" id="KW-1133">Transmembrane helix</keyword>
<protein>
    <submittedName>
        <fullName evidence="2">Uncharacterized protein</fullName>
    </submittedName>
</protein>
<keyword evidence="1" id="KW-0472">Membrane</keyword>
<dbReference type="Proteomes" id="UP000009234">
    <property type="component" value="Chromosome"/>
</dbReference>
<gene>
    <name evidence="2" type="ordered locus">Desru_1523</name>
</gene>
<dbReference type="STRING" id="696281.Desru_1523"/>
<feature type="transmembrane region" description="Helical" evidence="1">
    <location>
        <begin position="9"/>
        <end position="30"/>
    </location>
</feature>
<organism evidence="2 3">
    <name type="scientific">Desulforamulus ruminis (strain ATCC 23193 / DSM 2154 / NCIMB 8452 / DL)</name>
    <name type="common">Desulfotomaculum ruminis</name>
    <dbReference type="NCBI Taxonomy" id="696281"/>
    <lineage>
        <taxon>Bacteria</taxon>
        <taxon>Bacillati</taxon>
        <taxon>Bacillota</taxon>
        <taxon>Clostridia</taxon>
        <taxon>Eubacteriales</taxon>
        <taxon>Peptococcaceae</taxon>
        <taxon>Desulforamulus</taxon>
    </lineage>
</organism>
<dbReference type="RefSeq" id="WP_013841556.1">
    <property type="nucleotide sequence ID" value="NC_015589.1"/>
</dbReference>
<keyword evidence="3" id="KW-1185">Reference proteome</keyword>
<dbReference type="EMBL" id="CP002780">
    <property type="protein sequence ID" value="AEG59788.1"/>
    <property type="molecule type" value="Genomic_DNA"/>
</dbReference>
<evidence type="ECO:0000313" key="2">
    <source>
        <dbReference type="EMBL" id="AEG59788.1"/>
    </source>
</evidence>
<evidence type="ECO:0000313" key="3">
    <source>
        <dbReference type="Proteomes" id="UP000009234"/>
    </source>
</evidence>
<dbReference type="HOGENOM" id="CLU_2632324_0_0_9"/>
<accession>F6DRM7</accession>
<dbReference type="AlphaFoldDB" id="F6DRM7"/>
<reference evidence="2 3" key="2">
    <citation type="journal article" date="2012" name="Stand. Genomic Sci.">
        <title>Complete genome sequence of the sulfate-reducing firmicute Desulfotomaculum ruminis type strain (DL(T)).</title>
        <authorList>
            <person name="Spring S."/>
            <person name="Visser M."/>
            <person name="Lu M."/>
            <person name="Copeland A."/>
            <person name="Lapidus A."/>
            <person name="Lucas S."/>
            <person name="Cheng J.F."/>
            <person name="Han C."/>
            <person name="Tapia R."/>
            <person name="Goodwin L.A."/>
            <person name="Pitluck S."/>
            <person name="Ivanova N."/>
            <person name="Land M."/>
            <person name="Hauser L."/>
            <person name="Larimer F."/>
            <person name="Rohde M."/>
            <person name="Goker M."/>
            <person name="Detter J.C."/>
            <person name="Kyrpides N.C."/>
            <person name="Woyke T."/>
            <person name="Schaap P.J."/>
            <person name="Plugge C.M."/>
            <person name="Muyzer G."/>
            <person name="Kuever J."/>
            <person name="Pereira I.A."/>
            <person name="Parshina S.N."/>
            <person name="Bernier-Latmani R."/>
            <person name="Stams A.J."/>
            <person name="Klenk H.P."/>
        </authorList>
    </citation>
    <scope>NUCLEOTIDE SEQUENCE [LARGE SCALE GENOMIC DNA]</scope>
    <source>
        <strain evidence="3">ATCC 23193 / DSM 2154 / NCIB 8452 / DL</strain>
    </source>
</reference>
<keyword evidence="1" id="KW-0812">Transmembrane</keyword>
<evidence type="ECO:0000256" key="1">
    <source>
        <dbReference type="SAM" id="Phobius"/>
    </source>
</evidence>
<feature type="transmembrane region" description="Helical" evidence="1">
    <location>
        <begin position="42"/>
        <end position="61"/>
    </location>
</feature>
<name>F6DRM7_DESRL</name>
<dbReference type="OrthoDB" id="1808835at2"/>
<proteinExistence type="predicted"/>
<sequence>MDTAVEDKGFFAGITVLGLTSWASLSLLFMLGRSWAAANWDWVAILSGLLCFSASLAICAWRSVALDFGERGDEDGAH</sequence>